<reference evidence="1" key="1">
    <citation type="journal article" date="2015" name="Proc. Natl. Acad. Sci. U.S.A.">
        <title>Bacterial clade with the ribosomal RNA operon on a small plasmid rather than the chromosome.</title>
        <authorList>
            <person name="Anda M."/>
            <person name="Ohtsubo Y."/>
            <person name="Okubo T."/>
            <person name="Sugawara M."/>
            <person name="Nagata Y."/>
            <person name="Tsuda M."/>
            <person name="Minamisawa K."/>
            <person name="Mitsui H."/>
        </authorList>
    </citation>
    <scope>NUCLEOTIDE SEQUENCE</scope>
    <source>
        <strain evidence="1">DSM 15513</strain>
    </source>
</reference>
<dbReference type="RefSeq" id="WP_007065815.1">
    <property type="nucleotide sequence ID" value="NZ_BBWO01000005.1"/>
</dbReference>
<sequence>MASTQQRNHEAFDQARATNQPLLYFGLKAGEMMGRAMRAMYGGKLVCGRLSFGKR</sequence>
<organism evidence="1">
    <name type="scientific">Fulvimarina pelagi</name>
    <dbReference type="NCBI Taxonomy" id="217511"/>
    <lineage>
        <taxon>Bacteria</taxon>
        <taxon>Pseudomonadati</taxon>
        <taxon>Pseudomonadota</taxon>
        <taxon>Alphaproteobacteria</taxon>
        <taxon>Hyphomicrobiales</taxon>
        <taxon>Aurantimonadaceae</taxon>
        <taxon>Fulvimarina</taxon>
    </lineage>
</organism>
<accession>A0A0P0Z9W5</accession>
<dbReference type="EMBL" id="LC066397">
    <property type="protein sequence ID" value="BAT31270.1"/>
    <property type="molecule type" value="Genomic_DNA"/>
</dbReference>
<dbReference type="AlphaFoldDB" id="A0A0P0Z9W5"/>
<evidence type="ECO:0000313" key="1">
    <source>
        <dbReference type="EMBL" id="BAT31270.1"/>
    </source>
</evidence>
<name>A0A0P0Z9W5_9HYPH</name>
<proteinExistence type="predicted"/>
<protein>
    <submittedName>
        <fullName evidence="1">Uncharacterized protein</fullName>
    </submittedName>
</protein>